<dbReference type="HOGENOM" id="CLU_102468_1_0_5"/>
<dbReference type="EMBL" id="CP001349">
    <property type="protein sequence ID" value="ACL55609.1"/>
    <property type="molecule type" value="Genomic_DNA"/>
</dbReference>
<dbReference type="eggNOG" id="COG3499">
    <property type="taxonomic scope" value="Bacteria"/>
</dbReference>
<accession>B8IDN7</accession>
<dbReference type="Pfam" id="PF06995">
    <property type="entry name" value="Phage_P2_GpU"/>
    <property type="match status" value="1"/>
</dbReference>
<evidence type="ECO:0000313" key="2">
    <source>
        <dbReference type="Proteomes" id="UP000008207"/>
    </source>
</evidence>
<sequence>MQYSVGVLTFDTFPFSVTGAEREDGEDYAKHDLLNRRRGYEHEGPADDVLTLSGEFLPFHIGGMSELELARDLKNSGSPQYVMRGDGYALGWYVITSIKDSHADAIAPDGVAYKVKYEIKLERVDDPGEDAGAGLIASLVASLFG</sequence>
<dbReference type="RefSeq" id="WP_015927319.1">
    <property type="nucleotide sequence ID" value="NC_011894.1"/>
</dbReference>
<keyword evidence="2" id="KW-1185">Reference proteome</keyword>
<evidence type="ECO:0000313" key="1">
    <source>
        <dbReference type="EMBL" id="ACL55609.1"/>
    </source>
</evidence>
<dbReference type="AlphaFoldDB" id="B8IDN7"/>
<gene>
    <name evidence="1" type="ordered locus">Mnod_0572</name>
</gene>
<dbReference type="KEGG" id="mno:Mnod_0572"/>
<organism evidence="1 2">
    <name type="scientific">Methylobacterium nodulans (strain LMG 21967 / CNCM I-2342 / ORS 2060)</name>
    <dbReference type="NCBI Taxonomy" id="460265"/>
    <lineage>
        <taxon>Bacteria</taxon>
        <taxon>Pseudomonadati</taxon>
        <taxon>Pseudomonadota</taxon>
        <taxon>Alphaproteobacteria</taxon>
        <taxon>Hyphomicrobiales</taxon>
        <taxon>Methylobacteriaceae</taxon>
        <taxon>Methylobacterium</taxon>
    </lineage>
</organism>
<protein>
    <submittedName>
        <fullName evidence="1">p2 GpU family protein</fullName>
    </submittedName>
</protein>
<proteinExistence type="predicted"/>
<dbReference type="Proteomes" id="UP000008207">
    <property type="component" value="Chromosome"/>
</dbReference>
<dbReference type="STRING" id="460265.Mnod_0572"/>
<dbReference type="InterPro" id="IPR009734">
    <property type="entry name" value="Myoviridae_GpU"/>
</dbReference>
<reference evidence="1 2" key="1">
    <citation type="submission" date="2009-01" db="EMBL/GenBank/DDBJ databases">
        <title>Complete sequence of chromosome of Methylobacterium nodulans ORS 2060.</title>
        <authorList>
            <consortium name="US DOE Joint Genome Institute"/>
            <person name="Lucas S."/>
            <person name="Copeland A."/>
            <person name="Lapidus A."/>
            <person name="Glavina del Rio T."/>
            <person name="Dalin E."/>
            <person name="Tice H."/>
            <person name="Bruce D."/>
            <person name="Goodwin L."/>
            <person name="Pitluck S."/>
            <person name="Sims D."/>
            <person name="Brettin T."/>
            <person name="Detter J.C."/>
            <person name="Han C."/>
            <person name="Larimer F."/>
            <person name="Land M."/>
            <person name="Hauser L."/>
            <person name="Kyrpides N."/>
            <person name="Ivanova N."/>
            <person name="Marx C.J."/>
            <person name="Richardson P."/>
        </authorList>
    </citation>
    <scope>NUCLEOTIDE SEQUENCE [LARGE SCALE GENOMIC DNA]</scope>
    <source>
        <strain evidence="2">LMG 21967 / CNCM I-2342 / ORS 2060</strain>
    </source>
</reference>
<name>B8IDN7_METNO</name>